<comment type="caution">
    <text evidence="1">The sequence shown here is derived from an EMBL/GenBank/DDBJ whole genome shotgun (WGS) entry which is preliminary data.</text>
</comment>
<keyword evidence="2" id="KW-1185">Reference proteome</keyword>
<dbReference type="Proteomes" id="UP000295680">
    <property type="component" value="Unassembled WGS sequence"/>
</dbReference>
<evidence type="ECO:0000313" key="1">
    <source>
        <dbReference type="EMBL" id="TCO65005.1"/>
    </source>
</evidence>
<name>A0A4R2KEN4_9PSEU</name>
<organism evidence="1 2">
    <name type="scientific">Actinocrispum wychmicini</name>
    <dbReference type="NCBI Taxonomy" id="1213861"/>
    <lineage>
        <taxon>Bacteria</taxon>
        <taxon>Bacillati</taxon>
        <taxon>Actinomycetota</taxon>
        <taxon>Actinomycetes</taxon>
        <taxon>Pseudonocardiales</taxon>
        <taxon>Pseudonocardiaceae</taxon>
        <taxon>Actinocrispum</taxon>
    </lineage>
</organism>
<proteinExistence type="predicted"/>
<protein>
    <submittedName>
        <fullName evidence="1">Uncharacterized protein DUF3558</fullName>
    </submittedName>
</protein>
<dbReference type="InterPro" id="IPR024520">
    <property type="entry name" value="DUF3558"/>
</dbReference>
<dbReference type="Pfam" id="PF12079">
    <property type="entry name" value="DUF3558"/>
    <property type="match status" value="1"/>
</dbReference>
<gene>
    <name evidence="1" type="ORF">EV192_101789</name>
</gene>
<evidence type="ECO:0000313" key="2">
    <source>
        <dbReference type="Proteomes" id="UP000295680"/>
    </source>
</evidence>
<reference evidence="1 2" key="1">
    <citation type="submission" date="2019-03" db="EMBL/GenBank/DDBJ databases">
        <title>Genomic Encyclopedia of Type Strains, Phase IV (KMG-IV): sequencing the most valuable type-strain genomes for metagenomic binning, comparative biology and taxonomic classification.</title>
        <authorList>
            <person name="Goeker M."/>
        </authorList>
    </citation>
    <scope>NUCLEOTIDE SEQUENCE [LARGE SCALE GENOMIC DNA]</scope>
    <source>
        <strain evidence="1 2">DSM 45934</strain>
    </source>
</reference>
<dbReference type="EMBL" id="SLWS01000001">
    <property type="protein sequence ID" value="TCO65005.1"/>
    <property type="molecule type" value="Genomic_DNA"/>
</dbReference>
<dbReference type="AlphaFoldDB" id="A0A4R2KEN4"/>
<sequence>MPAAEFGWAGRTPSEGDSLAFPGTKDCLVNSPASHFVFSVTAVVTQGVAEYTSNGQMPGITPTTIAGFPAFVVPGGVDGCAVTIDVADGQLLDVGWAPTGTQASPPRETQCANATKGAVGAMKVLGAS</sequence>
<accession>A0A4R2KEN4</accession>